<dbReference type="Gene3D" id="1.10.390.10">
    <property type="entry name" value="Neutral Protease Domain 2"/>
    <property type="match status" value="1"/>
</dbReference>
<evidence type="ECO:0000256" key="4">
    <source>
        <dbReference type="ARBA" id="ARBA00022729"/>
    </source>
</evidence>
<dbReference type="GO" id="GO:0006508">
    <property type="term" value="P:proteolysis"/>
    <property type="evidence" value="ECO:0007669"/>
    <property type="project" value="UniProtKB-KW"/>
</dbReference>
<evidence type="ECO:0000256" key="7">
    <source>
        <dbReference type="ARBA" id="ARBA00023049"/>
    </source>
</evidence>
<dbReference type="NCBIfam" id="TIGR04183">
    <property type="entry name" value="Por_Secre_tail"/>
    <property type="match status" value="1"/>
</dbReference>
<evidence type="ECO:0000256" key="5">
    <source>
        <dbReference type="ARBA" id="ARBA00022801"/>
    </source>
</evidence>
<dbReference type="RefSeq" id="WP_140997928.1">
    <property type="nucleotide sequence ID" value="NZ_VDCZ01000007.1"/>
</dbReference>
<dbReference type="AlphaFoldDB" id="A0A6I4ISR0"/>
<keyword evidence="4" id="KW-0732">Signal</keyword>
<dbReference type="Pfam" id="PF18962">
    <property type="entry name" value="Por_Secre_tail"/>
    <property type="match status" value="1"/>
</dbReference>
<feature type="domain" description="FTP" evidence="11">
    <location>
        <begin position="64"/>
        <end position="106"/>
    </location>
</feature>
<dbReference type="InterPro" id="IPR011096">
    <property type="entry name" value="FTP_domain"/>
</dbReference>
<protein>
    <submittedName>
        <fullName evidence="13">T9SS type A sorting domain-containing protein</fullName>
    </submittedName>
</protein>
<accession>A0A6I4ISR0</accession>
<dbReference type="InterPro" id="IPR026444">
    <property type="entry name" value="Secre_tail"/>
</dbReference>
<evidence type="ECO:0000313" key="13">
    <source>
        <dbReference type="EMBL" id="MVO09547.1"/>
    </source>
</evidence>
<feature type="domain" description="Peptidase M4 C-terminal" evidence="10">
    <location>
        <begin position="380"/>
        <end position="554"/>
    </location>
</feature>
<evidence type="ECO:0000259" key="9">
    <source>
        <dbReference type="Pfam" id="PF01447"/>
    </source>
</evidence>
<reference evidence="14" key="1">
    <citation type="submission" date="2019-05" db="EMBL/GenBank/DDBJ databases">
        <title>Flavobacterium profundi sp. nov., isolated from a deep-sea seamount.</title>
        <authorList>
            <person name="Zhang D.-C."/>
        </authorList>
    </citation>
    <scope>NUCLEOTIDE SEQUENCE [LARGE SCALE GENOMIC DNA]</scope>
    <source>
        <strain evidence="14">TP390</strain>
    </source>
</reference>
<feature type="active site" evidence="8">
    <location>
        <position position="370"/>
    </location>
</feature>
<dbReference type="InterPro" id="IPR013856">
    <property type="entry name" value="Peptidase_M4_domain"/>
</dbReference>
<dbReference type="InterPro" id="IPR050728">
    <property type="entry name" value="Zinc_Metalloprotease_M4"/>
</dbReference>
<evidence type="ECO:0000256" key="3">
    <source>
        <dbReference type="ARBA" id="ARBA00022723"/>
    </source>
</evidence>
<evidence type="ECO:0000259" key="12">
    <source>
        <dbReference type="Pfam" id="PF18962"/>
    </source>
</evidence>
<dbReference type="EMBL" id="WQLW01000007">
    <property type="protein sequence ID" value="MVO09547.1"/>
    <property type="molecule type" value="Genomic_DNA"/>
</dbReference>
<evidence type="ECO:0000259" key="10">
    <source>
        <dbReference type="Pfam" id="PF02868"/>
    </source>
</evidence>
<keyword evidence="3" id="KW-0479">Metal-binding</keyword>
<evidence type="ECO:0000256" key="8">
    <source>
        <dbReference type="PIRSR" id="PIRSR623612-1"/>
    </source>
</evidence>
<dbReference type="InterPro" id="IPR001570">
    <property type="entry name" value="Peptidase_M4_C_domain"/>
</dbReference>
<dbReference type="Gene3D" id="2.60.120.260">
    <property type="entry name" value="Galactose-binding domain-like"/>
    <property type="match status" value="1"/>
</dbReference>
<dbReference type="GO" id="GO:0004222">
    <property type="term" value="F:metalloendopeptidase activity"/>
    <property type="evidence" value="ECO:0007669"/>
    <property type="project" value="InterPro"/>
</dbReference>
<sequence length="948" mass="105261">MKNQILLLQLLFISFVFSQKKIEKQTPHSSLFFASKSFSEKEALNQFSKAYHLNEDYSYQSLYENTDRKGQKHHKFQQFYKGIKIEFGTAITHSIEGKVTHVNGELYDVSAIPLNPSINSEEGLNKALANINATSYLWENEDEAHLMNYNKPKGTLVYFPNQKTNTIHLAYKYDIYTTQPISRQEVYVDAHTGNLLFSNQIIKHVTAKNTDKAFQPKIEIETKPSFVLGTAATRYSGTRSIETTFDAANSNYILRDQTRGLGIFTFNCQNSNSFQNIDFTDNDNNWTDAEYNNAAKDNGALDAHWGAERTYDFWSEVFGRNSYDDNGGIIRSYVHFGTNYNNAGWNGFAMSYGDGSSFDILTSIDVCGHEIGHAVCTYTANLVYQNESGAMNEGFSDIWGACIEHYGRTGNLSNPISNNVWLIGEDLTNTGLRSMQNPNSNGDPDTYLGTYWYSGTADNGGVHTNSGVLNHWFYILTVGETGTNNAPSPDSYSVTGIGMEKASEIAYLAERDYLTPNATYEEARTATIALANHLYCANSPEAIAVTNAWYAVNVGEAYVAAADDIALQAIDNSNTILCTSSSVVTDLLIKNQGLNVISTATISYTIDGSNLVTETWNGNLAPCEEISYPITINGLNRGAHLLNVTTSILNDGRPENNTKETLLMVNDEGTVGLINTFSNSSDELIAYNEGEASSLWVRGIHTDSPTNAMDSNGNTVYTTNLSGNYPDETKAYLISQCYNLSSISNPEISFNMKYDLENNWDIVYVEYSTNFGANWQVLGFNDMANWTNWYTSDHTQLTNGNDCFNCPGAQWTGTNTTLTNYSYPLNALNNETHIIFRIVFHSDQAVNELGVNIDDFVVNGTLATNSFNSDVVMVYPNPSQGIYTLSLRNVEPVSITIYDVSGKTISTIQEIKTIDNKATLDLSKASKGIYFLVIQTQEGIVSKRIVKE</sequence>
<comment type="similarity">
    <text evidence="1">Belongs to the peptidase M4 family.</text>
</comment>
<comment type="caution">
    <text evidence="13">The sequence shown here is derived from an EMBL/GenBank/DDBJ whole genome shotgun (WGS) entry which is preliminary data.</text>
</comment>
<dbReference type="PANTHER" id="PTHR33794">
    <property type="entry name" value="BACILLOLYSIN"/>
    <property type="match status" value="1"/>
</dbReference>
<evidence type="ECO:0000256" key="2">
    <source>
        <dbReference type="ARBA" id="ARBA00022670"/>
    </source>
</evidence>
<feature type="domain" description="Peptidase M4" evidence="9">
    <location>
        <begin position="229"/>
        <end position="376"/>
    </location>
</feature>
<dbReference type="OrthoDB" id="291295at2"/>
<evidence type="ECO:0000259" key="11">
    <source>
        <dbReference type="Pfam" id="PF07504"/>
    </source>
</evidence>
<dbReference type="Proteomes" id="UP000431264">
    <property type="component" value="Unassembled WGS sequence"/>
</dbReference>
<evidence type="ECO:0000256" key="6">
    <source>
        <dbReference type="ARBA" id="ARBA00022833"/>
    </source>
</evidence>
<name>A0A6I4ISR0_9FLAO</name>
<dbReference type="Gene3D" id="3.10.170.10">
    <property type="match status" value="1"/>
</dbReference>
<dbReference type="GO" id="GO:0046872">
    <property type="term" value="F:metal ion binding"/>
    <property type="evidence" value="ECO:0007669"/>
    <property type="project" value="UniProtKB-KW"/>
</dbReference>
<dbReference type="InterPro" id="IPR027268">
    <property type="entry name" value="Peptidase_M4/M1_CTD_sf"/>
</dbReference>
<gene>
    <name evidence="13" type="ORF">GOQ30_10290</name>
</gene>
<dbReference type="PRINTS" id="PR00730">
    <property type="entry name" value="THERMOLYSIN"/>
</dbReference>
<feature type="domain" description="Secretion system C-terminal sorting" evidence="12">
    <location>
        <begin position="874"/>
        <end position="946"/>
    </location>
</feature>
<dbReference type="CDD" id="cd09597">
    <property type="entry name" value="M4_TLP"/>
    <property type="match status" value="1"/>
</dbReference>
<dbReference type="SUPFAM" id="SSF55486">
    <property type="entry name" value="Metalloproteases ('zincins'), catalytic domain"/>
    <property type="match status" value="1"/>
</dbReference>
<dbReference type="InterPro" id="IPR023612">
    <property type="entry name" value="Peptidase_M4"/>
</dbReference>
<evidence type="ECO:0000256" key="1">
    <source>
        <dbReference type="ARBA" id="ARBA00009388"/>
    </source>
</evidence>
<keyword evidence="2" id="KW-0645">Protease</keyword>
<keyword evidence="14" id="KW-1185">Reference proteome</keyword>
<dbReference type="Gene3D" id="3.10.450.490">
    <property type="match status" value="1"/>
</dbReference>
<keyword evidence="5" id="KW-0378">Hydrolase</keyword>
<dbReference type="Pfam" id="PF07504">
    <property type="entry name" value="FTP"/>
    <property type="match status" value="1"/>
</dbReference>
<dbReference type="Pfam" id="PF01447">
    <property type="entry name" value="Peptidase_M4"/>
    <property type="match status" value="1"/>
</dbReference>
<dbReference type="Pfam" id="PF02868">
    <property type="entry name" value="Peptidase_M4_C"/>
    <property type="match status" value="1"/>
</dbReference>
<proteinExistence type="inferred from homology"/>
<keyword evidence="7" id="KW-0482">Metalloprotease</keyword>
<dbReference type="PANTHER" id="PTHR33794:SF1">
    <property type="entry name" value="BACILLOLYSIN"/>
    <property type="match status" value="1"/>
</dbReference>
<keyword evidence="6" id="KW-0862">Zinc</keyword>
<evidence type="ECO:0000313" key="14">
    <source>
        <dbReference type="Proteomes" id="UP000431264"/>
    </source>
</evidence>
<organism evidence="13 14">
    <name type="scientific">Flavobacterium profundi</name>
    <dbReference type="NCBI Taxonomy" id="1774945"/>
    <lineage>
        <taxon>Bacteria</taxon>
        <taxon>Pseudomonadati</taxon>
        <taxon>Bacteroidota</taxon>
        <taxon>Flavobacteriia</taxon>
        <taxon>Flavobacteriales</taxon>
        <taxon>Flavobacteriaceae</taxon>
        <taxon>Flavobacterium</taxon>
    </lineage>
</organism>
<feature type="active site" description="Proton donor" evidence="8">
    <location>
        <position position="463"/>
    </location>
</feature>